<evidence type="ECO:0000259" key="7">
    <source>
        <dbReference type="PROSITE" id="PS50850"/>
    </source>
</evidence>
<dbReference type="PANTHER" id="PTHR48022">
    <property type="entry name" value="PLASTIDIC GLUCOSE TRANSPORTER 4"/>
    <property type="match status" value="1"/>
</dbReference>
<dbReference type="InterPro" id="IPR050360">
    <property type="entry name" value="MFS_Sugar_Transporters"/>
</dbReference>
<feature type="domain" description="Major facilitator superfamily (MFS) profile" evidence="7">
    <location>
        <begin position="25"/>
        <end position="469"/>
    </location>
</feature>
<dbReference type="GO" id="GO:0005351">
    <property type="term" value="F:carbohydrate:proton symporter activity"/>
    <property type="evidence" value="ECO:0007669"/>
    <property type="project" value="TreeGrafter"/>
</dbReference>
<feature type="transmembrane region" description="Helical" evidence="6">
    <location>
        <begin position="417"/>
        <end position="434"/>
    </location>
</feature>
<evidence type="ECO:0000256" key="2">
    <source>
        <dbReference type="ARBA" id="ARBA00010992"/>
    </source>
</evidence>
<feature type="transmembrane region" description="Helical" evidence="6">
    <location>
        <begin position="118"/>
        <end position="141"/>
    </location>
</feature>
<evidence type="ECO:0000256" key="3">
    <source>
        <dbReference type="ARBA" id="ARBA00022692"/>
    </source>
</evidence>
<feature type="transmembrane region" description="Helical" evidence="6">
    <location>
        <begin position="446"/>
        <end position="465"/>
    </location>
</feature>
<dbReference type="InterPro" id="IPR036259">
    <property type="entry name" value="MFS_trans_sf"/>
</dbReference>
<dbReference type="PANTHER" id="PTHR48022:SF64">
    <property type="entry name" value="MAJOR FACILITATOR SUPERFAMILY (MFS) PROFILE DOMAIN-CONTAINING PROTEIN"/>
    <property type="match status" value="1"/>
</dbReference>
<feature type="transmembrane region" description="Helical" evidence="6">
    <location>
        <begin position="95"/>
        <end position="112"/>
    </location>
</feature>
<keyword evidence="5 6" id="KW-0472">Membrane</keyword>
<keyword evidence="9" id="KW-1185">Reference proteome</keyword>
<dbReference type="SUPFAM" id="SSF103473">
    <property type="entry name" value="MFS general substrate transporter"/>
    <property type="match status" value="1"/>
</dbReference>
<dbReference type="PROSITE" id="PS50850">
    <property type="entry name" value="MFS"/>
    <property type="match status" value="1"/>
</dbReference>
<feature type="transmembrane region" description="Helical" evidence="6">
    <location>
        <begin position="274"/>
        <end position="296"/>
    </location>
</feature>
<evidence type="ECO:0000313" key="9">
    <source>
        <dbReference type="Proteomes" id="UP000566819"/>
    </source>
</evidence>
<dbReference type="GO" id="GO:0016020">
    <property type="term" value="C:membrane"/>
    <property type="evidence" value="ECO:0007669"/>
    <property type="project" value="UniProtKB-SubCell"/>
</dbReference>
<evidence type="ECO:0000256" key="6">
    <source>
        <dbReference type="SAM" id="Phobius"/>
    </source>
</evidence>
<feature type="transmembrane region" description="Helical" evidence="6">
    <location>
        <begin position="379"/>
        <end position="396"/>
    </location>
</feature>
<dbReference type="InterPro" id="IPR020846">
    <property type="entry name" value="MFS_dom"/>
</dbReference>
<proteinExistence type="inferred from homology"/>
<dbReference type="InterPro" id="IPR005828">
    <property type="entry name" value="MFS_sugar_transport-like"/>
</dbReference>
<feature type="transmembrane region" description="Helical" evidence="6">
    <location>
        <begin position="316"/>
        <end position="333"/>
    </location>
</feature>
<keyword evidence="4 6" id="KW-1133">Transmembrane helix</keyword>
<reference evidence="8 9" key="1">
    <citation type="submission" date="2020-03" db="EMBL/GenBank/DDBJ databases">
        <title>Draft Genome Sequence of Cudoniella acicularis.</title>
        <authorList>
            <person name="Buettner E."/>
            <person name="Kellner H."/>
        </authorList>
    </citation>
    <scope>NUCLEOTIDE SEQUENCE [LARGE SCALE GENOMIC DNA]</scope>
    <source>
        <strain evidence="8 9">DSM 108380</strain>
    </source>
</reference>
<organism evidence="8 9">
    <name type="scientific">Cudoniella acicularis</name>
    <dbReference type="NCBI Taxonomy" id="354080"/>
    <lineage>
        <taxon>Eukaryota</taxon>
        <taxon>Fungi</taxon>
        <taxon>Dikarya</taxon>
        <taxon>Ascomycota</taxon>
        <taxon>Pezizomycotina</taxon>
        <taxon>Leotiomycetes</taxon>
        <taxon>Helotiales</taxon>
        <taxon>Tricladiaceae</taxon>
        <taxon>Cudoniella</taxon>
    </lineage>
</organism>
<dbReference type="Gene3D" id="1.20.1250.20">
    <property type="entry name" value="MFS general substrate transporter like domains"/>
    <property type="match status" value="1"/>
</dbReference>
<dbReference type="AlphaFoldDB" id="A0A8H4RDX3"/>
<feature type="transmembrane region" description="Helical" evidence="6">
    <location>
        <begin position="181"/>
        <end position="205"/>
    </location>
</feature>
<keyword evidence="3 6" id="KW-0812">Transmembrane</keyword>
<feature type="transmembrane region" description="Helical" evidence="6">
    <location>
        <begin position="340"/>
        <end position="359"/>
    </location>
</feature>
<protein>
    <recommendedName>
        <fullName evidence="7">Major facilitator superfamily (MFS) profile domain-containing protein</fullName>
    </recommendedName>
</protein>
<dbReference type="EMBL" id="JAAMPI010000828">
    <property type="protein sequence ID" value="KAF4628325.1"/>
    <property type="molecule type" value="Genomic_DNA"/>
</dbReference>
<evidence type="ECO:0000256" key="5">
    <source>
        <dbReference type="ARBA" id="ARBA00023136"/>
    </source>
</evidence>
<dbReference type="Proteomes" id="UP000566819">
    <property type="component" value="Unassembled WGS sequence"/>
</dbReference>
<dbReference type="Pfam" id="PF00083">
    <property type="entry name" value="Sugar_tr"/>
    <property type="match status" value="1"/>
</dbReference>
<gene>
    <name evidence="8" type="ORF">G7Y89_g9828</name>
</gene>
<evidence type="ECO:0000256" key="4">
    <source>
        <dbReference type="ARBA" id="ARBA00022989"/>
    </source>
</evidence>
<feature type="transmembrane region" description="Helical" evidence="6">
    <location>
        <begin position="153"/>
        <end position="175"/>
    </location>
</feature>
<evidence type="ECO:0000313" key="8">
    <source>
        <dbReference type="EMBL" id="KAF4628325.1"/>
    </source>
</evidence>
<dbReference type="FunFam" id="1.20.1250.20:FF:000117">
    <property type="entry name" value="MFS hexose transporter"/>
    <property type="match status" value="1"/>
</dbReference>
<comment type="caution">
    <text evidence="8">The sequence shown here is derived from an EMBL/GenBank/DDBJ whole genome shotgun (WGS) entry which is preliminary data.</text>
</comment>
<sequence>MDQALASPARKKGWQNGGLITLNMILTIAQISSYATGYDGSMMNGLQSLTTWQTYFNNPSPGTLGLLNAIQNIGQLAALPFCAIACDKFGRVAILELRAFIILVGTALQGAAQNSGMFIAARGIIGLGLAFNITAAPLLLLELAYPTQRAPQVSIYNALWNSGAIVAAWTTYGTFRINSDWAWRIPSILQGLSSIIQLATCFFLVESPRWLVSRGKEEKARQLITKYHANGNPDDPLVNLELEEIRRALDFELEISSSTSYMAFFKTKGNRHRFFIILAVGFFSQWSGNGLTSYYLTLVMDSIGYKSEETQTLVNGLLQIWGLATSIFFSLLVNKFGRRTLFLASTMAILATFIVWTALEATYEQQTALSGAGSPGVAKGVLAMIFIYGLAFNIGWNPLQVTYVIEILPYHLRAKGLVLYNFFVACALIFNQYANPIGVTNIGWKYYIVYDVWITVELVVVYFLFIETGNMSLEQTAAILDGTDIQEKFVEGVARALDTDNREVTEVCVSAEKNESTKTITLKDLLAKSSIIHVVILRILAAELTLLIHTTSTLDQRFTNHAQTKTQAQNYLPRYLENVFFRVLPAGFGIGFANRSVEPLEGNPALGVVITSIQAQLFVIQVITGNGNTYTPPRQYLLLNSSVTTNIYYGEVCLNFTARIQCYNRAPSKERREVDILENRQNGPYLGIASGINASLFTACTTSNCINGPVTLTNNHSTPITEFLNVSWMGGSFSFSPGTQSTWISLVDTPPLPDAVPARLQVAFDTT</sequence>
<name>A0A8H4RDX3_9HELO</name>
<comment type="similarity">
    <text evidence="2">Belongs to the major facilitator superfamily. Sugar transporter (TC 2.A.1.1) family.</text>
</comment>
<evidence type="ECO:0000256" key="1">
    <source>
        <dbReference type="ARBA" id="ARBA00004141"/>
    </source>
</evidence>
<accession>A0A8H4RDX3</accession>
<comment type="subcellular location">
    <subcellularLocation>
        <location evidence="1">Membrane</location>
        <topology evidence="1">Multi-pass membrane protein</topology>
    </subcellularLocation>
</comment>
<dbReference type="OrthoDB" id="6133115at2759"/>